<dbReference type="AlphaFoldDB" id="A0A0Q0UK24"/>
<proteinExistence type="predicted"/>
<reference evidence="1 2" key="1">
    <citation type="submission" date="2016-10" db="EMBL/GenBank/DDBJ databases">
        <authorList>
            <person name="de Groot N.N."/>
        </authorList>
    </citation>
    <scope>NUCLEOTIDE SEQUENCE [LARGE SCALE GENOMIC DNA]</scope>
    <source>
        <strain evidence="2">DSM 938 / 37b4</strain>
    </source>
</reference>
<evidence type="ECO:0000313" key="2">
    <source>
        <dbReference type="Proteomes" id="UP000183812"/>
    </source>
</evidence>
<name>A0A0Q0UK24_RHOCA</name>
<dbReference type="EMBL" id="FNAY01000001">
    <property type="protein sequence ID" value="SDE38944.1"/>
    <property type="molecule type" value="Genomic_DNA"/>
</dbReference>
<accession>A0A0Q0UK24</accession>
<dbReference type="RefSeq" id="WP_055209768.1">
    <property type="nucleotide sequence ID" value="NZ_CP061202.1"/>
</dbReference>
<protein>
    <submittedName>
        <fullName evidence="1">Uncharacterized protein</fullName>
    </submittedName>
</protein>
<sequence length="104" mass="11287">MFYVIVLYMLLSLGLLFGAAELERRAIVARRRGPNGRAMLLSLLISAVGSLVVLVIGGFAEGWIYILHILGGSILYHGIMGISLVHGLQEVSARTARERLPARA</sequence>
<gene>
    <name evidence="1" type="ORF">SAMN04244550_00278</name>
</gene>
<dbReference type="Proteomes" id="UP000183812">
    <property type="component" value="Unassembled WGS sequence"/>
</dbReference>
<dbReference type="OrthoDB" id="7689830at2"/>
<evidence type="ECO:0000313" key="1">
    <source>
        <dbReference type="EMBL" id="SDE38944.1"/>
    </source>
</evidence>
<organism evidence="1 2">
    <name type="scientific">Rhodobacter capsulatus</name>
    <name type="common">Rhodopseudomonas capsulata</name>
    <dbReference type="NCBI Taxonomy" id="1061"/>
    <lineage>
        <taxon>Bacteria</taxon>
        <taxon>Pseudomonadati</taxon>
        <taxon>Pseudomonadota</taxon>
        <taxon>Alphaproteobacteria</taxon>
        <taxon>Rhodobacterales</taxon>
        <taxon>Rhodobacter group</taxon>
        <taxon>Rhodobacter</taxon>
    </lineage>
</organism>